<comment type="caution">
    <text evidence="1">The sequence shown here is derived from an EMBL/GenBank/DDBJ whole genome shotgun (WGS) entry which is preliminary data.</text>
</comment>
<gene>
    <name evidence="1" type="ORF">WN944_028532</name>
</gene>
<dbReference type="AlphaFoldDB" id="A0AAP0LMW3"/>
<sequence length="85" mass="9817">MIDVVVRRGRVLELLHALAQCHCSCHEWQHMDGAFEGEETKLGLRVQWHNYAAIACDEEWSGVLLQNGVVDMFSLLRFVNFVKIF</sequence>
<reference evidence="1 2" key="1">
    <citation type="submission" date="2024-05" db="EMBL/GenBank/DDBJ databases">
        <title>Haplotype-resolved chromosome-level genome assembly of Huyou (Citrus changshanensis).</title>
        <authorList>
            <person name="Miao C."/>
            <person name="Chen W."/>
            <person name="Wu Y."/>
            <person name="Wang L."/>
            <person name="Zhao S."/>
            <person name="Grierson D."/>
            <person name="Xu C."/>
            <person name="Chen K."/>
        </authorList>
    </citation>
    <scope>NUCLEOTIDE SEQUENCE [LARGE SCALE GENOMIC DNA]</scope>
    <source>
        <strain evidence="1">01-14</strain>
        <tissue evidence="1">Leaf</tissue>
    </source>
</reference>
<accession>A0AAP0LMW3</accession>
<protein>
    <submittedName>
        <fullName evidence="1">Uncharacterized protein</fullName>
    </submittedName>
</protein>
<dbReference type="EMBL" id="JBCGBO010000025">
    <property type="protein sequence ID" value="KAK9176515.1"/>
    <property type="molecule type" value="Genomic_DNA"/>
</dbReference>
<keyword evidence="2" id="KW-1185">Reference proteome</keyword>
<evidence type="ECO:0000313" key="1">
    <source>
        <dbReference type="EMBL" id="KAK9176515.1"/>
    </source>
</evidence>
<dbReference type="Proteomes" id="UP001428341">
    <property type="component" value="Unassembled WGS sequence"/>
</dbReference>
<name>A0AAP0LMW3_9ROSI</name>
<organism evidence="1 2">
    <name type="scientific">Citrus x changshan-huyou</name>
    <dbReference type="NCBI Taxonomy" id="2935761"/>
    <lineage>
        <taxon>Eukaryota</taxon>
        <taxon>Viridiplantae</taxon>
        <taxon>Streptophyta</taxon>
        <taxon>Embryophyta</taxon>
        <taxon>Tracheophyta</taxon>
        <taxon>Spermatophyta</taxon>
        <taxon>Magnoliopsida</taxon>
        <taxon>eudicotyledons</taxon>
        <taxon>Gunneridae</taxon>
        <taxon>Pentapetalae</taxon>
        <taxon>rosids</taxon>
        <taxon>malvids</taxon>
        <taxon>Sapindales</taxon>
        <taxon>Rutaceae</taxon>
        <taxon>Aurantioideae</taxon>
        <taxon>Citrus</taxon>
    </lineage>
</organism>
<proteinExistence type="predicted"/>
<evidence type="ECO:0000313" key="2">
    <source>
        <dbReference type="Proteomes" id="UP001428341"/>
    </source>
</evidence>